<dbReference type="UniPathway" id="UPA00904">
    <property type="reaction ID" value="UER00873"/>
</dbReference>
<dbReference type="PANTHER" id="PTHR42679">
    <property type="entry name" value="S-METHYL-5'-THIOADENOSINE PHOSPHORYLASE"/>
    <property type="match status" value="1"/>
</dbReference>
<evidence type="ECO:0000256" key="4">
    <source>
        <dbReference type="ARBA" id="ARBA00063054"/>
    </source>
</evidence>
<protein>
    <recommendedName>
        <fullName evidence="5">S-methyl-5'-thioadenosine phosphorylase</fullName>
        <ecNumber evidence="5">2.4.2.28</ecNumber>
    </recommendedName>
    <alternativeName>
        <fullName evidence="5">5'-methylthioadenosine phosphorylase</fullName>
        <shortName evidence="5">MTA phosphorylase</shortName>
        <shortName evidence="5">MTAP</shortName>
    </alternativeName>
</protein>
<dbReference type="SUPFAM" id="SSF53167">
    <property type="entry name" value="Purine and uridine phosphorylases"/>
    <property type="match status" value="1"/>
</dbReference>
<feature type="domain" description="Nucleoside phosphorylase" evidence="6">
    <location>
        <begin position="4"/>
        <end position="240"/>
    </location>
</feature>
<name>A0A0A7GC27_GEOAI</name>
<comment type="caution">
    <text evidence="5">Lacks conserved residue(s) required for the propagation of feature annotation.</text>
</comment>
<dbReference type="PANTHER" id="PTHR42679:SF2">
    <property type="entry name" value="S-METHYL-5'-THIOADENOSINE PHOSPHORYLASE"/>
    <property type="match status" value="1"/>
</dbReference>
<dbReference type="NCBIfam" id="TIGR01694">
    <property type="entry name" value="MTAP"/>
    <property type="match status" value="1"/>
</dbReference>
<keyword evidence="1 5" id="KW-0328">Glycosyltransferase</keyword>
<dbReference type="KEGG" id="gac:GACE_0307"/>
<feature type="binding site" evidence="5">
    <location>
        <begin position="53"/>
        <end position="54"/>
    </location>
    <ligand>
        <name>phosphate</name>
        <dbReference type="ChEBI" id="CHEBI:43474"/>
    </ligand>
</feature>
<dbReference type="GeneID" id="24796906"/>
<evidence type="ECO:0000256" key="2">
    <source>
        <dbReference type="ARBA" id="ARBA00022679"/>
    </source>
</evidence>
<comment type="pathway">
    <text evidence="5">Amino-acid biosynthesis; L-methionine biosynthesis via salvage pathway; S-methyl-5-thio-alpha-D-ribose 1-phosphate from S-methyl-5'-thioadenosine (phosphorylase route): step 1/1.</text>
</comment>
<dbReference type="InterPro" id="IPR010044">
    <property type="entry name" value="MTAP"/>
</dbReference>
<feature type="binding site" evidence="5">
    <location>
        <position position="11"/>
    </location>
    <ligand>
        <name>phosphate</name>
        <dbReference type="ChEBI" id="CHEBI:43474"/>
    </ligand>
</feature>
<evidence type="ECO:0000256" key="1">
    <source>
        <dbReference type="ARBA" id="ARBA00022676"/>
    </source>
</evidence>
<comment type="subunit">
    <text evidence="4 5">Homohexamer. Dimer of a homotrimer.</text>
</comment>
<dbReference type="eggNOG" id="arCOG01327">
    <property type="taxonomic scope" value="Archaea"/>
</dbReference>
<dbReference type="GO" id="GO:0005829">
    <property type="term" value="C:cytosol"/>
    <property type="evidence" value="ECO:0007669"/>
    <property type="project" value="TreeGrafter"/>
</dbReference>
<dbReference type="AlphaFoldDB" id="A0A0A7GC27"/>
<comment type="function">
    <text evidence="5">Catalyzes the reversible phosphorylation of S-methyl-5'-thioadenosine (MTA) to adenine and 5-methylthioribose-1-phosphate. Involved in the breakdown of MTA, a major by-product of polyamine biosynthesis. Responsible for the first step in the methionine salvage pathway after MTA has been generated from S-adenosylmethionine. Has broad substrate specificity with 6-aminopurine nucleosides as preferred substrates.</text>
</comment>
<dbReference type="GO" id="GO:0019509">
    <property type="term" value="P:L-methionine salvage from methylthioadenosine"/>
    <property type="evidence" value="ECO:0007669"/>
    <property type="project" value="UniProtKB-UniRule"/>
</dbReference>
<dbReference type="FunFam" id="3.40.50.1580:FF:000012">
    <property type="entry name" value="Probable 6-oxopurine nucleoside phosphorylase"/>
    <property type="match status" value="1"/>
</dbReference>
<feature type="binding site" evidence="5">
    <location>
        <begin position="207"/>
        <end position="209"/>
    </location>
    <ligand>
        <name>substrate</name>
    </ligand>
</feature>
<dbReference type="InterPro" id="IPR000845">
    <property type="entry name" value="Nucleoside_phosphorylase_d"/>
</dbReference>
<accession>A0A0A7GC27</accession>
<proteinExistence type="inferred from homology"/>
<dbReference type="Gene3D" id="3.40.50.1580">
    <property type="entry name" value="Nucleoside phosphorylase domain"/>
    <property type="match status" value="1"/>
</dbReference>
<dbReference type="Pfam" id="PF01048">
    <property type="entry name" value="PNP_UDP_1"/>
    <property type="match status" value="1"/>
</dbReference>
<dbReference type="GO" id="GO:0006166">
    <property type="term" value="P:purine ribonucleoside salvage"/>
    <property type="evidence" value="ECO:0007669"/>
    <property type="project" value="UniProtKB-KW"/>
</dbReference>
<keyword evidence="2 5" id="KW-0808">Transferase</keyword>
<sequence length="282" mass="31541">MKAEIAIIGGTGVYDSDAFENVQEVEIETPFGRPSDKILIGDFEGRKVAFLPRHGRGHVYSPTNLPYRANIYALKKLGVSRIISIAAVGSLKEEVRPLDIVIPDQIFDRTKHRKDTFFEEVVVHVGMAEPFCGEMRGVAIRTLDELGLSYHPEGTYVCIEGPQFSTKAESNVYRQLGFDIIGMTALPEAKLAREAEMCYLTIATVTDYDVWKNEPVDVKTVLENAAKNEENVKKILRKLIPAIPEKRECECGDALKFAITTSPDKITDEAKEKLGIFLNKYL</sequence>
<feature type="binding site" evidence="5">
    <location>
        <position position="183"/>
    </location>
    <ligand>
        <name>substrate</name>
    </ligand>
</feature>
<evidence type="ECO:0000256" key="5">
    <source>
        <dbReference type="HAMAP-Rule" id="MF_01963"/>
    </source>
</evidence>
<dbReference type="Proteomes" id="UP000030624">
    <property type="component" value="Chromosome"/>
</dbReference>
<feature type="site" description="Important for substrate specificity" evidence="5">
    <location>
        <position position="218"/>
    </location>
</feature>
<organism evidence="7 8">
    <name type="scientific">Geoglobus acetivorans</name>
    <dbReference type="NCBI Taxonomy" id="565033"/>
    <lineage>
        <taxon>Archaea</taxon>
        <taxon>Methanobacteriati</taxon>
        <taxon>Methanobacteriota</taxon>
        <taxon>Archaeoglobi</taxon>
        <taxon>Archaeoglobales</taxon>
        <taxon>Archaeoglobaceae</taxon>
        <taxon>Geoglobus</taxon>
    </lineage>
</organism>
<dbReference type="GO" id="GO:0017061">
    <property type="term" value="F:S-methyl-5-thioadenosine phosphorylase activity"/>
    <property type="evidence" value="ECO:0007669"/>
    <property type="project" value="UniProtKB-UniRule"/>
</dbReference>
<dbReference type="EMBL" id="CP009552">
    <property type="protein sequence ID" value="AIY89363.1"/>
    <property type="molecule type" value="Genomic_DNA"/>
</dbReference>
<feature type="binding site" evidence="5">
    <location>
        <position position="184"/>
    </location>
    <ligand>
        <name>phosphate</name>
        <dbReference type="ChEBI" id="CHEBI:43474"/>
    </ligand>
</feature>
<evidence type="ECO:0000256" key="3">
    <source>
        <dbReference type="ARBA" id="ARBA00022726"/>
    </source>
</evidence>
<feature type="site" description="Important for substrate specificity" evidence="5">
    <location>
        <position position="165"/>
    </location>
</feature>
<dbReference type="STRING" id="565033.GACE_0307"/>
<keyword evidence="3 5" id="KW-0660">Purine salvage</keyword>
<evidence type="ECO:0000313" key="7">
    <source>
        <dbReference type="EMBL" id="AIY89363.1"/>
    </source>
</evidence>
<gene>
    <name evidence="5" type="primary">mtnP</name>
    <name evidence="7" type="ORF">GACE_0307</name>
</gene>
<comment type="similarity">
    <text evidence="5">Belongs to the PNP/MTAP phosphorylase family. MTAP subfamily.</text>
</comment>
<comment type="catalytic activity">
    <reaction evidence="5">
        <text>S-methyl-5'-thioadenosine + phosphate = 5-(methylsulfanyl)-alpha-D-ribose 1-phosphate + adenine</text>
        <dbReference type="Rhea" id="RHEA:11852"/>
        <dbReference type="ChEBI" id="CHEBI:16708"/>
        <dbReference type="ChEBI" id="CHEBI:17509"/>
        <dbReference type="ChEBI" id="CHEBI:43474"/>
        <dbReference type="ChEBI" id="CHEBI:58533"/>
        <dbReference type="EC" id="2.4.2.28"/>
    </reaction>
</comment>
<evidence type="ECO:0000259" key="6">
    <source>
        <dbReference type="Pfam" id="PF01048"/>
    </source>
</evidence>
<reference evidence="7 8" key="1">
    <citation type="journal article" date="2015" name="Appl. Environ. Microbiol.">
        <title>The Geoglobus acetivorans genome: Fe(III) reduction, acetate utilization, autotrophic growth, and degradation of aromatic compounds in a hyperthermophilic archaeon.</title>
        <authorList>
            <person name="Mardanov A.V."/>
            <person name="Slododkina G.B."/>
            <person name="Slobodkin A.I."/>
            <person name="Beletsky A.V."/>
            <person name="Gavrilov S.N."/>
            <person name="Kublanov I.V."/>
            <person name="Bonch-Osmolovskaya E.A."/>
            <person name="Skryabin K.G."/>
            <person name="Ravin N.V."/>
        </authorList>
    </citation>
    <scope>NUCLEOTIDE SEQUENCE [LARGE SCALE GENOMIC DNA]</scope>
    <source>
        <strain evidence="7 8">SBH6</strain>
    </source>
</reference>
<dbReference type="HOGENOM" id="CLU_054456_0_2_2"/>
<dbReference type="RefSeq" id="WP_048090593.1">
    <property type="nucleotide sequence ID" value="NZ_CP009552.1"/>
</dbReference>
<dbReference type="CDD" id="cd09010">
    <property type="entry name" value="MTAP_SsMTAPII_like_MTIP"/>
    <property type="match status" value="1"/>
</dbReference>
<evidence type="ECO:0000313" key="8">
    <source>
        <dbReference type="Proteomes" id="UP000030624"/>
    </source>
</evidence>
<dbReference type="InterPro" id="IPR035994">
    <property type="entry name" value="Nucleoside_phosphorylase_sf"/>
</dbReference>
<dbReference type="EC" id="2.4.2.28" evidence="5"/>
<dbReference type="HAMAP" id="MF_01963">
    <property type="entry name" value="MTAP"/>
    <property type="match status" value="1"/>
</dbReference>